<evidence type="ECO:0000313" key="2">
    <source>
        <dbReference type="Proteomes" id="UP001061282"/>
    </source>
</evidence>
<reference evidence="1" key="1">
    <citation type="submission" date="2022-05" db="EMBL/GenBank/DDBJ databases">
        <title>Description of a novel species of Leclercia; Leclercia tamurae and the Proposal for a Novel Genus Silvania gen. nov. Containing Two Novel Species Silvania hatchlandensis sp. nov. and Silvania confinis sp. nov. Isolated from the Rhizosphere of Oak.</title>
        <authorList>
            <person name="Maddock D.W."/>
            <person name="Brady C.L."/>
            <person name="Denman S."/>
            <person name="Arnold D."/>
        </authorList>
    </citation>
    <scope>NUCLEOTIDE SEQUENCE</scope>
    <source>
        <strain evidence="1">H4N4</strain>
    </source>
</reference>
<organism evidence="1 2">
    <name type="scientific">Silvania confinis</name>
    <dbReference type="NCBI Taxonomy" id="2926470"/>
    <lineage>
        <taxon>Bacteria</taxon>
        <taxon>Pseudomonadati</taxon>
        <taxon>Pseudomonadota</taxon>
        <taxon>Gammaproteobacteria</taxon>
        <taxon>Enterobacterales</taxon>
        <taxon>Enterobacteriaceae</taxon>
        <taxon>Silvania</taxon>
    </lineage>
</organism>
<dbReference type="AlphaFoldDB" id="A0A9J6QD64"/>
<dbReference type="Proteomes" id="UP001061282">
    <property type="component" value="Unassembled WGS sequence"/>
</dbReference>
<dbReference type="EMBL" id="JAMGZJ010000069">
    <property type="protein sequence ID" value="MCU6668187.1"/>
    <property type="molecule type" value="Genomic_DNA"/>
</dbReference>
<evidence type="ECO:0000313" key="1">
    <source>
        <dbReference type="EMBL" id="MCU6668187.1"/>
    </source>
</evidence>
<sequence length="90" mass="10599">MKSKKVVFIEGDIIFSRVSGETGSPFCIHIIRFKNGKYAIIRAASGICFKPGDILQRTDNEWLCDYRKIRLLPFEYLNEEESRRQFIECY</sequence>
<proteinExistence type="predicted"/>
<comment type="caution">
    <text evidence="1">The sequence shown here is derived from an EMBL/GenBank/DDBJ whole genome shotgun (WGS) entry which is preliminary data.</text>
</comment>
<dbReference type="RefSeq" id="WP_271266776.1">
    <property type="nucleotide sequence ID" value="NZ_JAMGZJ010000069.1"/>
</dbReference>
<name>A0A9J6QD64_9ENTR</name>
<protein>
    <submittedName>
        <fullName evidence="1">Uncharacterized protein</fullName>
    </submittedName>
</protein>
<gene>
    <name evidence="1" type="ORF">M8013_05370</name>
</gene>
<keyword evidence="2" id="KW-1185">Reference proteome</keyword>
<accession>A0A9J6QD64</accession>